<dbReference type="AlphaFoldDB" id="A0A5C3NA85"/>
<dbReference type="PANTHER" id="PTHR13383:SF11">
    <property type="entry name" value="RIBONUCLEASE H2 SUBUNIT B"/>
    <property type="match status" value="1"/>
</dbReference>
<dbReference type="PANTHER" id="PTHR13383">
    <property type="entry name" value="RIBONUCLEASE H2 SUBUNIT B"/>
    <property type="match status" value="1"/>
</dbReference>
<sequence>MPSHISVLPSEFLDALSAQLGSTHGQQLLRLPHPRTGVPSLFLPYPQQLNGSAATWSILEVQAVSPPNERSWFLGEGQVIEDGKLLMMTPIDPSFLLIPLLRAIQPADGSPGTFRPLEDLFEEALPKLLELAEENASPKDPSASLARRDLELFTSLECVKKAMKNVCEVKEITPEIVVYRYSQAQLLEYLRKKVARLSQPQVFESSRTLIRGLAKDGLMEDGKEHLLPSARTRAACDLLSQYLPQDIHFALIASYDLTSLDAHLKQILDELAALSAASLAASDTKANKAKAKEDSGDKKRKNQKASHGVEKLKKANTKGMAKLSTFFHKPKA</sequence>
<evidence type="ECO:0000259" key="7">
    <source>
        <dbReference type="Pfam" id="PF09468"/>
    </source>
</evidence>
<dbReference type="GO" id="GO:0006401">
    <property type="term" value="P:RNA catabolic process"/>
    <property type="evidence" value="ECO:0007669"/>
    <property type="project" value="TreeGrafter"/>
</dbReference>
<dbReference type="CDD" id="cd09270">
    <property type="entry name" value="RNase_H2-B"/>
    <property type="match status" value="1"/>
</dbReference>
<evidence type="ECO:0000256" key="1">
    <source>
        <dbReference type="ARBA" id="ARBA00004123"/>
    </source>
</evidence>
<dbReference type="InterPro" id="IPR040456">
    <property type="entry name" value="RNase_H2_suB"/>
</dbReference>
<reference evidence="9 10" key="1">
    <citation type="journal article" date="2019" name="Nat. Ecol. Evol.">
        <title>Megaphylogeny resolves global patterns of mushroom evolution.</title>
        <authorList>
            <person name="Varga T."/>
            <person name="Krizsan K."/>
            <person name="Foldi C."/>
            <person name="Dima B."/>
            <person name="Sanchez-Garcia M."/>
            <person name="Sanchez-Ramirez S."/>
            <person name="Szollosi G.J."/>
            <person name="Szarkandi J.G."/>
            <person name="Papp V."/>
            <person name="Albert L."/>
            <person name="Andreopoulos W."/>
            <person name="Angelini C."/>
            <person name="Antonin V."/>
            <person name="Barry K.W."/>
            <person name="Bougher N.L."/>
            <person name="Buchanan P."/>
            <person name="Buyck B."/>
            <person name="Bense V."/>
            <person name="Catcheside P."/>
            <person name="Chovatia M."/>
            <person name="Cooper J."/>
            <person name="Damon W."/>
            <person name="Desjardin D."/>
            <person name="Finy P."/>
            <person name="Geml J."/>
            <person name="Haridas S."/>
            <person name="Hughes K."/>
            <person name="Justo A."/>
            <person name="Karasinski D."/>
            <person name="Kautmanova I."/>
            <person name="Kiss B."/>
            <person name="Kocsube S."/>
            <person name="Kotiranta H."/>
            <person name="LaButti K.M."/>
            <person name="Lechner B.E."/>
            <person name="Liimatainen K."/>
            <person name="Lipzen A."/>
            <person name="Lukacs Z."/>
            <person name="Mihaltcheva S."/>
            <person name="Morgado L.N."/>
            <person name="Niskanen T."/>
            <person name="Noordeloos M.E."/>
            <person name="Ohm R.A."/>
            <person name="Ortiz-Santana B."/>
            <person name="Ovrebo C."/>
            <person name="Racz N."/>
            <person name="Riley R."/>
            <person name="Savchenko A."/>
            <person name="Shiryaev A."/>
            <person name="Soop K."/>
            <person name="Spirin V."/>
            <person name="Szebenyi C."/>
            <person name="Tomsovsky M."/>
            <person name="Tulloss R.E."/>
            <person name="Uehling J."/>
            <person name="Grigoriev I.V."/>
            <person name="Vagvolgyi C."/>
            <person name="Papp T."/>
            <person name="Martin F.M."/>
            <person name="Miettinen O."/>
            <person name="Hibbett D.S."/>
            <person name="Nagy L.G."/>
        </authorList>
    </citation>
    <scope>NUCLEOTIDE SEQUENCE [LARGE SCALE GENOMIC DNA]</scope>
    <source>
        <strain evidence="9 10">OMC1185</strain>
    </source>
</reference>
<accession>A0A5C3NA85</accession>
<evidence type="ECO:0000256" key="5">
    <source>
        <dbReference type="ARBA" id="ARBA00033464"/>
    </source>
</evidence>
<proteinExistence type="predicted"/>
<evidence type="ECO:0000256" key="4">
    <source>
        <dbReference type="ARBA" id="ARBA00024778"/>
    </source>
</evidence>
<organism evidence="9 10">
    <name type="scientific">Heliocybe sulcata</name>
    <dbReference type="NCBI Taxonomy" id="5364"/>
    <lineage>
        <taxon>Eukaryota</taxon>
        <taxon>Fungi</taxon>
        <taxon>Dikarya</taxon>
        <taxon>Basidiomycota</taxon>
        <taxon>Agaricomycotina</taxon>
        <taxon>Agaricomycetes</taxon>
        <taxon>Gloeophyllales</taxon>
        <taxon>Gloeophyllaceae</taxon>
        <taxon>Heliocybe</taxon>
    </lineage>
</organism>
<evidence type="ECO:0000256" key="6">
    <source>
        <dbReference type="SAM" id="MobiDB-lite"/>
    </source>
</evidence>
<dbReference type="Proteomes" id="UP000305948">
    <property type="component" value="Unassembled WGS sequence"/>
</dbReference>
<evidence type="ECO:0000313" key="9">
    <source>
        <dbReference type="EMBL" id="TFK54172.1"/>
    </source>
</evidence>
<feature type="domain" description="Rnh202 triple barrel" evidence="8">
    <location>
        <begin position="25"/>
        <end position="92"/>
    </location>
</feature>
<comment type="function">
    <text evidence="4">Non catalytic subunit of RNase H2, an endonuclease that specifically degrades the RNA of RNA:DNA hybrids. Participates in DNA replication, possibly by mediating the removal of lagging-strand Okazaki fragment RNA primers during DNA replication. Mediates the excision of single ribonucleotides from DNA:RNA duplexes.</text>
</comment>
<dbReference type="STRING" id="5364.A0A5C3NA85"/>
<name>A0A5C3NA85_9AGAM</name>
<dbReference type="OrthoDB" id="29098at2759"/>
<dbReference type="InterPro" id="IPR019024">
    <property type="entry name" value="RNase_H2_suB_wHTH"/>
</dbReference>
<dbReference type="GO" id="GO:0005654">
    <property type="term" value="C:nucleoplasm"/>
    <property type="evidence" value="ECO:0007669"/>
    <property type="project" value="TreeGrafter"/>
</dbReference>
<gene>
    <name evidence="9" type="ORF">OE88DRAFT_1675650</name>
</gene>
<evidence type="ECO:0000259" key="8">
    <source>
        <dbReference type="Pfam" id="PF17745"/>
    </source>
</evidence>
<keyword evidence="10" id="KW-1185">Reference proteome</keyword>
<dbReference type="GO" id="GO:0032299">
    <property type="term" value="C:ribonuclease H2 complex"/>
    <property type="evidence" value="ECO:0007669"/>
    <property type="project" value="InterPro"/>
</dbReference>
<keyword evidence="3" id="KW-0539">Nucleus</keyword>
<feature type="domain" description="Ribonuclease H2 subunit B wHTH" evidence="7">
    <location>
        <begin position="95"/>
        <end position="248"/>
    </location>
</feature>
<dbReference type="Gene3D" id="2.20.25.530">
    <property type="match status" value="1"/>
</dbReference>
<dbReference type="Pfam" id="PF09468">
    <property type="entry name" value="RNase_H2-Ydr279"/>
    <property type="match status" value="1"/>
</dbReference>
<protein>
    <recommendedName>
        <fullName evidence="2">Ribonuclease H2 subunit B</fullName>
    </recommendedName>
    <alternativeName>
        <fullName evidence="5">Ribonuclease HI subunit B</fullName>
    </alternativeName>
</protein>
<evidence type="ECO:0000256" key="3">
    <source>
        <dbReference type="ARBA" id="ARBA00023242"/>
    </source>
</evidence>
<feature type="region of interest" description="Disordered" evidence="6">
    <location>
        <begin position="285"/>
        <end position="332"/>
    </location>
</feature>
<dbReference type="EMBL" id="ML213506">
    <property type="protein sequence ID" value="TFK54172.1"/>
    <property type="molecule type" value="Genomic_DNA"/>
</dbReference>
<dbReference type="Gene3D" id="1.10.20.120">
    <property type="match status" value="1"/>
</dbReference>
<comment type="subcellular location">
    <subcellularLocation>
        <location evidence="1">Nucleus</location>
    </subcellularLocation>
</comment>
<dbReference type="Pfam" id="PF17745">
    <property type="entry name" value="Ydr279_N"/>
    <property type="match status" value="1"/>
</dbReference>
<dbReference type="InterPro" id="IPR041195">
    <property type="entry name" value="Rnh202_N"/>
</dbReference>
<evidence type="ECO:0000256" key="2">
    <source>
        <dbReference type="ARBA" id="ARBA00019062"/>
    </source>
</evidence>
<evidence type="ECO:0000313" key="10">
    <source>
        <dbReference type="Proteomes" id="UP000305948"/>
    </source>
</evidence>